<dbReference type="STRING" id="312017.I7MI18"/>
<dbReference type="OMA" id="PRDFKLC"/>
<dbReference type="GO" id="GO:0016212">
    <property type="term" value="F:kynurenine-oxoglutarate transaminase activity"/>
    <property type="evidence" value="ECO:0007669"/>
    <property type="project" value="TreeGrafter"/>
</dbReference>
<evidence type="ECO:0000259" key="6">
    <source>
        <dbReference type="Pfam" id="PF00155"/>
    </source>
</evidence>
<accession>I7MI18</accession>
<dbReference type="GO" id="GO:0005737">
    <property type="term" value="C:cytoplasm"/>
    <property type="evidence" value="ECO:0007669"/>
    <property type="project" value="TreeGrafter"/>
</dbReference>
<comment type="cofactor">
    <cofactor evidence="1">
        <name>pyridoxal 5'-phosphate</name>
        <dbReference type="ChEBI" id="CHEBI:597326"/>
    </cofactor>
</comment>
<name>I7MI18_TETTS</name>
<feature type="domain" description="Aminotransferase class I/classII large" evidence="6">
    <location>
        <begin position="64"/>
        <end position="457"/>
    </location>
</feature>
<dbReference type="InterPro" id="IPR004839">
    <property type="entry name" value="Aminotransferase_I/II_large"/>
</dbReference>
<proteinExistence type="inferred from homology"/>
<keyword evidence="8" id="KW-1185">Reference proteome</keyword>
<dbReference type="GeneID" id="7823347"/>
<reference evidence="8" key="1">
    <citation type="journal article" date="2006" name="PLoS Biol.">
        <title>Macronuclear genome sequence of the ciliate Tetrahymena thermophila, a model eukaryote.</title>
        <authorList>
            <person name="Eisen J.A."/>
            <person name="Coyne R.S."/>
            <person name="Wu M."/>
            <person name="Wu D."/>
            <person name="Thiagarajan M."/>
            <person name="Wortman J.R."/>
            <person name="Badger J.H."/>
            <person name="Ren Q."/>
            <person name="Amedeo P."/>
            <person name="Jones K.M."/>
            <person name="Tallon L.J."/>
            <person name="Delcher A.L."/>
            <person name="Salzberg S.L."/>
            <person name="Silva J.C."/>
            <person name="Haas B.J."/>
            <person name="Majoros W.H."/>
            <person name="Farzad M."/>
            <person name="Carlton J.M."/>
            <person name="Smith R.K. Jr."/>
            <person name="Garg J."/>
            <person name="Pearlman R.E."/>
            <person name="Karrer K.M."/>
            <person name="Sun L."/>
            <person name="Manning G."/>
            <person name="Elde N.C."/>
            <person name="Turkewitz A.P."/>
            <person name="Asai D.J."/>
            <person name="Wilkes D.E."/>
            <person name="Wang Y."/>
            <person name="Cai H."/>
            <person name="Collins K."/>
            <person name="Stewart B.A."/>
            <person name="Lee S.R."/>
            <person name="Wilamowska K."/>
            <person name="Weinberg Z."/>
            <person name="Ruzzo W.L."/>
            <person name="Wloga D."/>
            <person name="Gaertig J."/>
            <person name="Frankel J."/>
            <person name="Tsao C.-C."/>
            <person name="Gorovsky M.A."/>
            <person name="Keeling P.J."/>
            <person name="Waller R.F."/>
            <person name="Patron N.J."/>
            <person name="Cherry J.M."/>
            <person name="Stover N.A."/>
            <person name="Krieger C.J."/>
            <person name="del Toro C."/>
            <person name="Ryder H.F."/>
            <person name="Williamson S.C."/>
            <person name="Barbeau R.A."/>
            <person name="Hamilton E.P."/>
            <person name="Orias E."/>
        </authorList>
    </citation>
    <scope>NUCLEOTIDE SEQUENCE [LARGE SCALE GENOMIC DNA]</scope>
    <source>
        <strain evidence="8">SB210</strain>
    </source>
</reference>
<gene>
    <name evidence="7" type="ORF">TTHERM_00140940</name>
</gene>
<evidence type="ECO:0000313" key="7">
    <source>
        <dbReference type="EMBL" id="EAR90786.2"/>
    </source>
</evidence>
<dbReference type="InParanoid" id="I7MI18"/>
<dbReference type="Proteomes" id="UP000009168">
    <property type="component" value="Unassembled WGS sequence"/>
</dbReference>
<dbReference type="InterPro" id="IPR004838">
    <property type="entry name" value="NHTrfase_class1_PyrdxlP-BS"/>
</dbReference>
<dbReference type="Pfam" id="PF00155">
    <property type="entry name" value="Aminotran_1_2"/>
    <property type="match status" value="1"/>
</dbReference>
<dbReference type="HOGENOM" id="CLU_017584_4_0_1"/>
<keyword evidence="4" id="KW-0808">Transferase</keyword>
<dbReference type="OrthoDB" id="2414662at2759"/>
<evidence type="ECO:0000256" key="1">
    <source>
        <dbReference type="ARBA" id="ARBA00001933"/>
    </source>
</evidence>
<dbReference type="SUPFAM" id="SSF53383">
    <property type="entry name" value="PLP-dependent transferases"/>
    <property type="match status" value="1"/>
</dbReference>
<dbReference type="InterPro" id="IPR015421">
    <property type="entry name" value="PyrdxlP-dep_Trfase_major"/>
</dbReference>
<dbReference type="Gene3D" id="3.90.1150.10">
    <property type="entry name" value="Aspartate Aminotransferase, domain 1"/>
    <property type="match status" value="1"/>
</dbReference>
<dbReference type="PANTHER" id="PTHR43807:SF20">
    <property type="entry name" value="FI04487P"/>
    <property type="match status" value="1"/>
</dbReference>
<dbReference type="Gene3D" id="3.40.640.10">
    <property type="entry name" value="Type I PLP-dependent aspartate aminotransferase-like (Major domain)"/>
    <property type="match status" value="1"/>
</dbReference>
<sequence>MMLLNNKYKLIQNQILRLIKNNRINYLMSTSSQQQIQRGAERLNGFDKPTVWSIFSPLSVEYKSVNLGQGFPNWNPPDFFMDSLLKLTKEGPHQYTRAFGSPKLVKAIADFYSPIFNRQLDANTNVCVSAGGVSCLNSIFLGLVNPGEEVILLDPSYDCYRAQIQMAGGISKSVPLRPRQLNSQTDIKQRGPVYTVSASDAWDVDFELLEKTINDNTKILLINTPHNPTGKVFNRQELERIHEIVKKYPKCIVVEDGVYEHLCFDNYEPLKLPRFAQLEGAWDRTVSVYSAGKLYSATGIRMGWAVGPQSIIKYVQSFHQYSVFCQHGPMQDATAEALELSSKSSYFTDTAQKLKNHRDLLINQLVNSKIPFNIWVPEGGFFVICDISQVEVDPKYFVDEKTGEKYTKDYAFSIWLCKEKGVTAIPCSVFYPPEYQHLGQNLVRFAFCKTEDTILEAGKRFNN</sequence>
<protein>
    <submittedName>
        <fullName evidence="7">Class I/II aminotransferase</fullName>
    </submittedName>
</protein>
<evidence type="ECO:0000256" key="4">
    <source>
        <dbReference type="ARBA" id="ARBA00022679"/>
    </source>
</evidence>
<dbReference type="RefSeq" id="XP_001011031.2">
    <property type="nucleotide sequence ID" value="XM_001011031.3"/>
</dbReference>
<dbReference type="PROSITE" id="PS00105">
    <property type="entry name" value="AA_TRANSFER_CLASS_1"/>
    <property type="match status" value="1"/>
</dbReference>
<dbReference type="EMBL" id="GG662793">
    <property type="protein sequence ID" value="EAR90786.2"/>
    <property type="molecule type" value="Genomic_DNA"/>
</dbReference>
<dbReference type="InterPro" id="IPR051326">
    <property type="entry name" value="Kynurenine-oxoglutarate_AT"/>
</dbReference>
<dbReference type="InterPro" id="IPR015424">
    <property type="entry name" value="PyrdxlP-dep_Trfase"/>
</dbReference>
<keyword evidence="3 7" id="KW-0032">Aminotransferase</keyword>
<dbReference type="CDD" id="cd00609">
    <property type="entry name" value="AAT_like"/>
    <property type="match status" value="1"/>
</dbReference>
<dbReference type="PANTHER" id="PTHR43807">
    <property type="entry name" value="FI04487P"/>
    <property type="match status" value="1"/>
</dbReference>
<organism evidence="7 8">
    <name type="scientific">Tetrahymena thermophila (strain SB210)</name>
    <dbReference type="NCBI Taxonomy" id="312017"/>
    <lineage>
        <taxon>Eukaryota</taxon>
        <taxon>Sar</taxon>
        <taxon>Alveolata</taxon>
        <taxon>Ciliophora</taxon>
        <taxon>Intramacronucleata</taxon>
        <taxon>Oligohymenophorea</taxon>
        <taxon>Hymenostomatida</taxon>
        <taxon>Tetrahymenina</taxon>
        <taxon>Tetrahymenidae</taxon>
        <taxon>Tetrahymena</taxon>
    </lineage>
</organism>
<evidence type="ECO:0000313" key="8">
    <source>
        <dbReference type="Proteomes" id="UP000009168"/>
    </source>
</evidence>
<comment type="similarity">
    <text evidence="2">Belongs to the class-I pyridoxal-phosphate-dependent aminotransferase family.</text>
</comment>
<dbReference type="eggNOG" id="KOG0257">
    <property type="taxonomic scope" value="Eukaryota"/>
</dbReference>
<evidence type="ECO:0000256" key="3">
    <source>
        <dbReference type="ARBA" id="ARBA00022576"/>
    </source>
</evidence>
<dbReference type="AlphaFoldDB" id="I7MI18"/>
<evidence type="ECO:0000256" key="2">
    <source>
        <dbReference type="ARBA" id="ARBA00007441"/>
    </source>
</evidence>
<dbReference type="FunFam" id="3.40.640.10:FF:000024">
    <property type="entry name" value="Kynurenine--oxoglutarate transaminase 3"/>
    <property type="match status" value="1"/>
</dbReference>
<dbReference type="GO" id="GO:0030170">
    <property type="term" value="F:pyridoxal phosphate binding"/>
    <property type="evidence" value="ECO:0007669"/>
    <property type="project" value="InterPro"/>
</dbReference>
<dbReference type="InterPro" id="IPR015422">
    <property type="entry name" value="PyrdxlP-dep_Trfase_small"/>
</dbReference>
<evidence type="ECO:0000256" key="5">
    <source>
        <dbReference type="ARBA" id="ARBA00022898"/>
    </source>
</evidence>
<keyword evidence="5" id="KW-0663">Pyridoxal phosphate</keyword>
<dbReference type="KEGG" id="tet:TTHERM_00140940"/>